<keyword evidence="3" id="KW-0378">Hydrolase</keyword>
<organism evidence="6 7">
    <name type="scientific">Rubritalea tangerina</name>
    <dbReference type="NCBI Taxonomy" id="430798"/>
    <lineage>
        <taxon>Bacteria</taxon>
        <taxon>Pseudomonadati</taxon>
        <taxon>Verrucomicrobiota</taxon>
        <taxon>Verrucomicrobiia</taxon>
        <taxon>Verrucomicrobiales</taxon>
        <taxon>Rubritaleaceae</taxon>
        <taxon>Rubritalea</taxon>
    </lineage>
</organism>
<name>A0ABW4ZFW7_9BACT</name>
<evidence type="ECO:0000256" key="2">
    <source>
        <dbReference type="ARBA" id="ARBA00022723"/>
    </source>
</evidence>
<keyword evidence="2" id="KW-0479">Metal-binding</keyword>
<evidence type="ECO:0000313" key="7">
    <source>
        <dbReference type="Proteomes" id="UP001597389"/>
    </source>
</evidence>
<evidence type="ECO:0000256" key="3">
    <source>
        <dbReference type="ARBA" id="ARBA00022801"/>
    </source>
</evidence>
<proteinExistence type="inferred from homology"/>
<gene>
    <name evidence="6" type="ORF">ACFSW8_16820</name>
</gene>
<evidence type="ECO:0000256" key="5">
    <source>
        <dbReference type="ARBA" id="ARBA00024029"/>
    </source>
</evidence>
<keyword evidence="4" id="KW-0862">Zinc</keyword>
<reference evidence="7" key="1">
    <citation type="journal article" date="2019" name="Int. J. Syst. Evol. Microbiol.">
        <title>The Global Catalogue of Microorganisms (GCM) 10K type strain sequencing project: providing services to taxonomists for standard genome sequencing and annotation.</title>
        <authorList>
            <consortium name="The Broad Institute Genomics Platform"/>
            <consortium name="The Broad Institute Genome Sequencing Center for Infectious Disease"/>
            <person name="Wu L."/>
            <person name="Ma J."/>
        </authorList>
    </citation>
    <scope>NUCLEOTIDE SEQUENCE [LARGE SCALE GENOMIC DNA]</scope>
    <source>
        <strain evidence="7">CCUG 57942</strain>
    </source>
</reference>
<comment type="similarity">
    <text evidence="5">Belongs to the creatininase superfamily.</text>
</comment>
<dbReference type="InterPro" id="IPR024087">
    <property type="entry name" value="Creatininase-like_sf"/>
</dbReference>
<sequence>MQQNDISHLLPHQIYSALETNPIAWIPLGAIEWHGWHAPVGLDALTASGLCQHAANALGGVVLPPLHYGAFASIADHPWTILLDREDSDIIVRLMLKTLTRLESLGVKKAVILTGHFAVVQHDALAELQQQWQSKWRALKLIILSPTDCPDLPLDPDHGGLFETSLLHSLKPESIDLTQIPNTPIEETNPAGIQRRDPSHPLFGVIGADPRALDPAQADQLRDHLLDWIIEQAKI</sequence>
<evidence type="ECO:0000256" key="4">
    <source>
        <dbReference type="ARBA" id="ARBA00022833"/>
    </source>
</evidence>
<keyword evidence="7" id="KW-1185">Reference proteome</keyword>
<dbReference type="Gene3D" id="3.40.50.10310">
    <property type="entry name" value="Creatininase"/>
    <property type="match status" value="1"/>
</dbReference>
<comment type="caution">
    <text evidence="6">The sequence shown here is derived from an EMBL/GenBank/DDBJ whole genome shotgun (WGS) entry which is preliminary data.</text>
</comment>
<dbReference type="PANTHER" id="PTHR35005">
    <property type="entry name" value="3-DEHYDRO-SCYLLO-INOSOSE HYDROLASE"/>
    <property type="match status" value="1"/>
</dbReference>
<protein>
    <submittedName>
        <fullName evidence="6">Creatininase family protein</fullName>
    </submittedName>
</protein>
<accession>A0ABW4ZFW7</accession>
<comment type="cofactor">
    <cofactor evidence="1">
        <name>Zn(2+)</name>
        <dbReference type="ChEBI" id="CHEBI:29105"/>
    </cofactor>
</comment>
<dbReference type="EMBL" id="JBHUJB010000083">
    <property type="protein sequence ID" value="MFD2160570.1"/>
    <property type="molecule type" value="Genomic_DNA"/>
</dbReference>
<evidence type="ECO:0000313" key="6">
    <source>
        <dbReference type="EMBL" id="MFD2160570.1"/>
    </source>
</evidence>
<dbReference type="InterPro" id="IPR003785">
    <property type="entry name" value="Creatininase/forma_Hydrolase"/>
</dbReference>
<dbReference type="Pfam" id="PF02633">
    <property type="entry name" value="Creatininase"/>
    <property type="match status" value="1"/>
</dbReference>
<dbReference type="SUPFAM" id="SSF102215">
    <property type="entry name" value="Creatininase"/>
    <property type="match status" value="1"/>
</dbReference>
<dbReference type="PANTHER" id="PTHR35005:SF1">
    <property type="entry name" value="2-AMINO-5-FORMYLAMINO-6-RIBOSYLAMINOPYRIMIDIN-4(3H)-ONE 5'-MONOPHOSPHATE DEFORMYLASE"/>
    <property type="match status" value="1"/>
</dbReference>
<dbReference type="Proteomes" id="UP001597389">
    <property type="component" value="Unassembled WGS sequence"/>
</dbReference>
<evidence type="ECO:0000256" key="1">
    <source>
        <dbReference type="ARBA" id="ARBA00001947"/>
    </source>
</evidence>
<dbReference type="RefSeq" id="WP_377178812.1">
    <property type="nucleotide sequence ID" value="NZ_JBHUJB010000083.1"/>
</dbReference>